<protein>
    <submittedName>
        <fullName evidence="2">Uncharacterized protein</fullName>
    </submittedName>
</protein>
<organism evidence="2 3">
    <name type="scientific">Sistotremastrum niveocremeum HHB9708</name>
    <dbReference type="NCBI Taxonomy" id="1314777"/>
    <lineage>
        <taxon>Eukaryota</taxon>
        <taxon>Fungi</taxon>
        <taxon>Dikarya</taxon>
        <taxon>Basidiomycota</taxon>
        <taxon>Agaricomycotina</taxon>
        <taxon>Agaricomycetes</taxon>
        <taxon>Sistotremastrales</taxon>
        <taxon>Sistotremastraceae</taxon>
        <taxon>Sertulicium</taxon>
        <taxon>Sertulicium niveocremeum</taxon>
    </lineage>
</organism>
<evidence type="ECO:0000313" key="3">
    <source>
        <dbReference type="Proteomes" id="UP000076722"/>
    </source>
</evidence>
<feature type="region of interest" description="Disordered" evidence="1">
    <location>
        <begin position="114"/>
        <end position="215"/>
    </location>
</feature>
<feature type="compositionally biased region" description="Low complexity" evidence="1">
    <location>
        <begin position="67"/>
        <end position="80"/>
    </location>
</feature>
<accession>A0A165A8V5</accession>
<name>A0A165A8V5_9AGAM</name>
<evidence type="ECO:0000256" key="1">
    <source>
        <dbReference type="SAM" id="MobiDB-lite"/>
    </source>
</evidence>
<reference evidence="2 3" key="1">
    <citation type="journal article" date="2016" name="Mol. Biol. Evol.">
        <title>Comparative Genomics of Early-Diverging Mushroom-Forming Fungi Provides Insights into the Origins of Lignocellulose Decay Capabilities.</title>
        <authorList>
            <person name="Nagy L.G."/>
            <person name="Riley R."/>
            <person name="Tritt A."/>
            <person name="Adam C."/>
            <person name="Daum C."/>
            <person name="Floudas D."/>
            <person name="Sun H."/>
            <person name="Yadav J.S."/>
            <person name="Pangilinan J."/>
            <person name="Larsson K.H."/>
            <person name="Matsuura K."/>
            <person name="Barry K."/>
            <person name="Labutti K."/>
            <person name="Kuo R."/>
            <person name="Ohm R.A."/>
            <person name="Bhattacharya S.S."/>
            <person name="Shirouzu T."/>
            <person name="Yoshinaga Y."/>
            <person name="Martin F.M."/>
            <person name="Grigoriev I.V."/>
            <person name="Hibbett D.S."/>
        </authorList>
    </citation>
    <scope>NUCLEOTIDE SEQUENCE [LARGE SCALE GENOMIC DNA]</scope>
    <source>
        <strain evidence="2 3">HHB9708</strain>
    </source>
</reference>
<feature type="region of interest" description="Disordered" evidence="1">
    <location>
        <begin position="1"/>
        <end position="80"/>
    </location>
</feature>
<feature type="compositionally biased region" description="Polar residues" evidence="1">
    <location>
        <begin position="114"/>
        <end position="123"/>
    </location>
</feature>
<sequence>MDISPQADGALSSEDGSGLHTPTSAYTKLPPININTSFQPFDQDQPHSFPHRHHLDNPYHSAYLAEPTPLLQPQHTQPCLPSFPSLSPSFTFPPFVVPGALPMYSQYDQSAQLPPIQSSNYAHQSSQQASLPPLAPPPAPLPPVQSSSNPVIVAKREPSPSPPPATTPMPVASTEPGSVRADSGPDPGPSSSTAQKAPSRVKDASGQVIACKQCS</sequence>
<keyword evidence="3" id="KW-1185">Reference proteome</keyword>
<gene>
    <name evidence="2" type="ORF">SISNIDRAFT_154928</name>
</gene>
<dbReference type="AlphaFoldDB" id="A0A165A8V5"/>
<dbReference type="Proteomes" id="UP000076722">
    <property type="component" value="Unassembled WGS sequence"/>
</dbReference>
<dbReference type="EMBL" id="KV419395">
    <property type="protein sequence ID" value="KZS98637.1"/>
    <property type="molecule type" value="Genomic_DNA"/>
</dbReference>
<proteinExistence type="predicted"/>
<feature type="compositionally biased region" description="Polar residues" evidence="1">
    <location>
        <begin position="33"/>
        <end position="42"/>
    </location>
</feature>
<feature type="compositionally biased region" description="Pro residues" evidence="1">
    <location>
        <begin position="133"/>
        <end position="143"/>
    </location>
</feature>
<feature type="compositionally biased region" description="Low complexity" evidence="1">
    <location>
        <begin position="182"/>
        <end position="192"/>
    </location>
</feature>
<evidence type="ECO:0000313" key="2">
    <source>
        <dbReference type="EMBL" id="KZS98637.1"/>
    </source>
</evidence>